<dbReference type="InterPro" id="IPR036584">
    <property type="entry name" value="FliS_sf"/>
</dbReference>
<keyword evidence="6" id="KW-0969">Cilium</keyword>
<evidence type="ECO:0000256" key="1">
    <source>
        <dbReference type="ARBA" id="ARBA00004514"/>
    </source>
</evidence>
<comment type="subcellular location">
    <subcellularLocation>
        <location evidence="1">Cytoplasm</location>
        <location evidence="1">Cytosol</location>
    </subcellularLocation>
</comment>
<keyword evidence="4" id="KW-1005">Bacterial flagellum biogenesis</keyword>
<dbReference type="PANTHER" id="PTHR34773">
    <property type="entry name" value="FLAGELLAR SECRETION CHAPERONE FLIS"/>
    <property type="match status" value="1"/>
</dbReference>
<evidence type="ECO:0000256" key="3">
    <source>
        <dbReference type="ARBA" id="ARBA00022490"/>
    </source>
</evidence>
<dbReference type="SUPFAM" id="SSF101116">
    <property type="entry name" value="Flagellar export chaperone FliS"/>
    <property type="match status" value="1"/>
</dbReference>
<dbReference type="RefSeq" id="WP_093311730.1">
    <property type="nucleotide sequence ID" value="NZ_FNPV01000003.1"/>
</dbReference>
<dbReference type="GO" id="GO:0005829">
    <property type="term" value="C:cytosol"/>
    <property type="evidence" value="ECO:0007669"/>
    <property type="project" value="UniProtKB-SubCell"/>
</dbReference>
<dbReference type="OrthoDB" id="1767099at2"/>
<dbReference type="CDD" id="cd16098">
    <property type="entry name" value="FliS"/>
    <property type="match status" value="1"/>
</dbReference>
<dbReference type="PANTHER" id="PTHR34773:SF1">
    <property type="entry name" value="FLAGELLAR SECRETION CHAPERONE FLIS"/>
    <property type="match status" value="1"/>
</dbReference>
<keyword evidence="3" id="KW-0963">Cytoplasm</keyword>
<sequence>MTEQEVLAEKVENASPVQLVVMMLEGLDGAFDRGINAIETKEEEALERAVDKARAILTELLATLWGDSEVAISSRQVYIYLNKLVTDAGNRSIKEPLEEAKKVLEPILEGWQHLEKNPSLTEETFSQKGPSIVAGMTYGKGTLNESLMDGDDRLGKG</sequence>
<dbReference type="Pfam" id="PF02561">
    <property type="entry name" value="FliS"/>
    <property type="match status" value="1"/>
</dbReference>
<proteinExistence type="inferred from homology"/>
<dbReference type="AlphaFoldDB" id="A0A1H3L8T6"/>
<evidence type="ECO:0000256" key="5">
    <source>
        <dbReference type="ARBA" id="ARBA00023186"/>
    </source>
</evidence>
<reference evidence="6 7" key="1">
    <citation type="submission" date="2016-10" db="EMBL/GenBank/DDBJ databases">
        <authorList>
            <person name="de Groot N.N."/>
        </authorList>
    </citation>
    <scope>NUCLEOTIDE SEQUENCE [LARGE SCALE GENOMIC DNA]</scope>
    <source>
        <strain evidence="6 7">APO</strain>
    </source>
</reference>
<dbReference type="Proteomes" id="UP000199230">
    <property type="component" value="Unassembled WGS sequence"/>
</dbReference>
<dbReference type="STRING" id="159292.SAMN05192546_103111"/>
<evidence type="ECO:0000313" key="7">
    <source>
        <dbReference type="Proteomes" id="UP000199230"/>
    </source>
</evidence>
<evidence type="ECO:0000256" key="2">
    <source>
        <dbReference type="ARBA" id="ARBA00008787"/>
    </source>
</evidence>
<keyword evidence="6" id="KW-0966">Cell projection</keyword>
<keyword evidence="6" id="KW-0282">Flagellum</keyword>
<dbReference type="GO" id="GO:0071973">
    <property type="term" value="P:bacterial-type flagellum-dependent cell motility"/>
    <property type="evidence" value="ECO:0007669"/>
    <property type="project" value="TreeGrafter"/>
</dbReference>
<name>A0A1H3L8T6_9FIRM</name>
<organism evidence="6 7">
    <name type="scientific">Tindallia californiensis</name>
    <dbReference type="NCBI Taxonomy" id="159292"/>
    <lineage>
        <taxon>Bacteria</taxon>
        <taxon>Bacillati</taxon>
        <taxon>Bacillota</taxon>
        <taxon>Clostridia</taxon>
        <taxon>Peptostreptococcales</taxon>
        <taxon>Tindalliaceae</taxon>
        <taxon>Tindallia</taxon>
    </lineage>
</organism>
<dbReference type="EMBL" id="FNPV01000003">
    <property type="protein sequence ID" value="SDY60740.1"/>
    <property type="molecule type" value="Genomic_DNA"/>
</dbReference>
<evidence type="ECO:0000313" key="6">
    <source>
        <dbReference type="EMBL" id="SDY60740.1"/>
    </source>
</evidence>
<protein>
    <submittedName>
        <fullName evidence="6">Flagellar protein FliS</fullName>
    </submittedName>
</protein>
<evidence type="ECO:0000256" key="4">
    <source>
        <dbReference type="ARBA" id="ARBA00022795"/>
    </source>
</evidence>
<dbReference type="GO" id="GO:0044780">
    <property type="term" value="P:bacterial-type flagellum assembly"/>
    <property type="evidence" value="ECO:0007669"/>
    <property type="project" value="InterPro"/>
</dbReference>
<dbReference type="Gene3D" id="1.20.120.340">
    <property type="entry name" value="Flagellar protein FliS"/>
    <property type="match status" value="1"/>
</dbReference>
<keyword evidence="7" id="KW-1185">Reference proteome</keyword>
<gene>
    <name evidence="6" type="ORF">SAMN05192546_103111</name>
</gene>
<comment type="similarity">
    <text evidence="2">Belongs to the FliS family.</text>
</comment>
<accession>A0A1H3L8T6</accession>
<dbReference type="InterPro" id="IPR003713">
    <property type="entry name" value="FliS"/>
</dbReference>
<keyword evidence="5" id="KW-0143">Chaperone</keyword>